<dbReference type="Proteomes" id="UP000007962">
    <property type="component" value="Chromosome"/>
</dbReference>
<gene>
    <name evidence="3" type="ordered locus">Bcav_2659</name>
</gene>
<evidence type="ECO:0000256" key="2">
    <source>
        <dbReference type="SAM" id="Phobius"/>
    </source>
</evidence>
<feature type="compositionally biased region" description="Acidic residues" evidence="1">
    <location>
        <begin position="1"/>
        <end position="22"/>
    </location>
</feature>
<name>C5BXM1_BEUC1</name>
<proteinExistence type="predicted"/>
<protein>
    <recommendedName>
        <fullName evidence="5">Transmembrane protein</fullName>
    </recommendedName>
</protein>
<evidence type="ECO:0000313" key="3">
    <source>
        <dbReference type="EMBL" id="ACQ80904.1"/>
    </source>
</evidence>
<keyword evidence="2" id="KW-0812">Transmembrane</keyword>
<feature type="region of interest" description="Disordered" evidence="1">
    <location>
        <begin position="44"/>
        <end position="69"/>
    </location>
</feature>
<evidence type="ECO:0008006" key="5">
    <source>
        <dbReference type="Google" id="ProtNLM"/>
    </source>
</evidence>
<reference evidence="3 4" key="1">
    <citation type="journal article" date="2009" name="Stand. Genomic Sci.">
        <title>Complete genome sequence of Beutenbergia cavernae type strain (HKI 0122).</title>
        <authorList>
            <person name="Land M."/>
            <person name="Pukall R."/>
            <person name="Abt B."/>
            <person name="Goker M."/>
            <person name="Rohde M."/>
            <person name="Glavina Del Rio T."/>
            <person name="Tice H."/>
            <person name="Copeland A."/>
            <person name="Cheng J.F."/>
            <person name="Lucas S."/>
            <person name="Chen F."/>
            <person name="Nolan M."/>
            <person name="Bruce D."/>
            <person name="Goodwin L."/>
            <person name="Pitluck S."/>
            <person name="Ivanova N."/>
            <person name="Mavromatis K."/>
            <person name="Ovchinnikova G."/>
            <person name="Pati A."/>
            <person name="Chen A."/>
            <person name="Palaniappan K."/>
            <person name="Hauser L."/>
            <person name="Chang Y.J."/>
            <person name="Jefferies C.C."/>
            <person name="Saunders E."/>
            <person name="Brettin T."/>
            <person name="Detter J.C."/>
            <person name="Han C."/>
            <person name="Chain P."/>
            <person name="Bristow J."/>
            <person name="Eisen J.A."/>
            <person name="Markowitz V."/>
            <person name="Hugenholtz P."/>
            <person name="Kyrpides N.C."/>
            <person name="Klenk H.P."/>
            <person name="Lapidus A."/>
        </authorList>
    </citation>
    <scope>NUCLEOTIDE SEQUENCE [LARGE SCALE GENOMIC DNA]</scope>
    <source>
        <strain evidence="4">ATCC BAA-8 / DSM 12333 / NBRC 16432</strain>
    </source>
</reference>
<organism evidence="3 4">
    <name type="scientific">Beutenbergia cavernae (strain ATCC BAA-8 / DSM 12333 / CCUG 43141 / JCM 11478 / NBRC 16432 / NCIMB 13614 / HKI 0122)</name>
    <dbReference type="NCBI Taxonomy" id="471853"/>
    <lineage>
        <taxon>Bacteria</taxon>
        <taxon>Bacillati</taxon>
        <taxon>Actinomycetota</taxon>
        <taxon>Actinomycetes</taxon>
        <taxon>Micrococcales</taxon>
        <taxon>Beutenbergiaceae</taxon>
        <taxon>Beutenbergia</taxon>
    </lineage>
</organism>
<dbReference type="AlphaFoldDB" id="C5BXM1"/>
<accession>C5BXM1</accession>
<dbReference type="KEGG" id="bcv:Bcav_2659"/>
<dbReference type="RefSeq" id="WP_015883144.1">
    <property type="nucleotide sequence ID" value="NC_012669.1"/>
</dbReference>
<feature type="region of interest" description="Disordered" evidence="1">
    <location>
        <begin position="1"/>
        <end position="23"/>
    </location>
</feature>
<keyword evidence="2" id="KW-1133">Transmembrane helix</keyword>
<keyword evidence="2" id="KW-0472">Membrane</keyword>
<evidence type="ECO:0000313" key="4">
    <source>
        <dbReference type="Proteomes" id="UP000007962"/>
    </source>
</evidence>
<dbReference type="HOGENOM" id="CLU_887584_0_0_11"/>
<evidence type="ECO:0000256" key="1">
    <source>
        <dbReference type="SAM" id="MobiDB-lite"/>
    </source>
</evidence>
<sequence length="313" mass="33306">MSEPVVEDPNEFTGEEFGDESTPDVLAKFLDALATERGLQAADRQALEDAANTSSAARSAGESLANQTAVARAHARVEAEDLSSDEQELADLTPDQSQELKESASAVRETVEDLAADATQNKGPLYTRLKLWSWILGLVVATTTSVTAIVAAVLLQKAREQGDPSDGGTDVEDLSPELKALLQQRADEWKALRAGQLCDRISAFADAYAQSILAQVTVVRELKLLLAPADPQEQSSYEAFLVQVAPALGIQAEDAYIATTSVPRYRAVYAFVKATQKPAGAWGAAGPLTSLEAVAVLEIALSRIHVMLKNTGG</sequence>
<dbReference type="EMBL" id="CP001618">
    <property type="protein sequence ID" value="ACQ80904.1"/>
    <property type="molecule type" value="Genomic_DNA"/>
</dbReference>
<feature type="transmembrane region" description="Helical" evidence="2">
    <location>
        <begin position="131"/>
        <end position="155"/>
    </location>
</feature>
<keyword evidence="4" id="KW-1185">Reference proteome</keyword>